<evidence type="ECO:0000256" key="4">
    <source>
        <dbReference type="ARBA" id="ARBA00022448"/>
    </source>
</evidence>
<keyword evidence="7" id="KW-0472">Membrane</keyword>
<protein>
    <recommendedName>
        <fullName evidence="3">Conserved oligomeric Golgi complex subunit 8</fullName>
    </recommendedName>
    <alternativeName>
        <fullName evidence="8">Component of oligomeric Golgi complex 8</fullName>
    </alternativeName>
</protein>
<keyword evidence="5" id="KW-0653">Protein transport</keyword>
<dbReference type="PANTHER" id="PTHR21311:SF0">
    <property type="entry name" value="CONSERVED OLIGOMERIC GOLGI COMPLEX SUBUNIT 8"/>
    <property type="match status" value="1"/>
</dbReference>
<keyword evidence="4" id="KW-0813">Transport</keyword>
<evidence type="ECO:0000256" key="3">
    <source>
        <dbReference type="ARBA" id="ARBA00020983"/>
    </source>
</evidence>
<dbReference type="SUPFAM" id="SSF74788">
    <property type="entry name" value="Cullin repeat-like"/>
    <property type="match status" value="1"/>
</dbReference>
<dbReference type="AlphaFoldDB" id="A0A0F7SHA2"/>
<comment type="subcellular location">
    <subcellularLocation>
        <location evidence="1">Golgi apparatus membrane</location>
        <topology evidence="1">Peripheral membrane protein</topology>
    </subcellularLocation>
</comment>
<proteinExistence type="inferred from homology"/>
<evidence type="ECO:0000256" key="6">
    <source>
        <dbReference type="ARBA" id="ARBA00023034"/>
    </source>
</evidence>
<evidence type="ECO:0000256" key="7">
    <source>
        <dbReference type="ARBA" id="ARBA00023136"/>
    </source>
</evidence>
<reference evidence="10" key="1">
    <citation type="submission" date="2014-08" db="EMBL/GenBank/DDBJ databases">
        <authorList>
            <person name="Sharma Rahul"/>
            <person name="Thines Marco"/>
        </authorList>
    </citation>
    <scope>NUCLEOTIDE SEQUENCE</scope>
</reference>
<dbReference type="InterPro" id="IPR007255">
    <property type="entry name" value="COG8"/>
</dbReference>
<evidence type="ECO:0000256" key="1">
    <source>
        <dbReference type="ARBA" id="ARBA00004395"/>
    </source>
</evidence>
<comment type="similarity">
    <text evidence="2">Belongs to the COG8 family.</text>
</comment>
<feature type="compositionally biased region" description="Basic and acidic residues" evidence="9">
    <location>
        <begin position="724"/>
        <end position="735"/>
    </location>
</feature>
<dbReference type="PANTHER" id="PTHR21311">
    <property type="entry name" value="CONSERVED OLIGOMERIC GOLGI COMPLEX COMPONENT 8"/>
    <property type="match status" value="1"/>
</dbReference>
<evidence type="ECO:0000256" key="5">
    <source>
        <dbReference type="ARBA" id="ARBA00022927"/>
    </source>
</evidence>
<dbReference type="GO" id="GO:0006891">
    <property type="term" value="P:intra-Golgi vesicle-mediated transport"/>
    <property type="evidence" value="ECO:0007669"/>
    <property type="project" value="TreeGrafter"/>
</dbReference>
<keyword evidence="6" id="KW-0333">Golgi apparatus</keyword>
<feature type="compositionally biased region" description="Basic and acidic residues" evidence="9">
    <location>
        <begin position="654"/>
        <end position="678"/>
    </location>
</feature>
<organism evidence="10">
    <name type="scientific">Phaffia rhodozyma</name>
    <name type="common">Yeast</name>
    <name type="synonym">Xanthophyllomyces dendrorhous</name>
    <dbReference type="NCBI Taxonomy" id="264483"/>
    <lineage>
        <taxon>Eukaryota</taxon>
        <taxon>Fungi</taxon>
        <taxon>Dikarya</taxon>
        <taxon>Basidiomycota</taxon>
        <taxon>Agaricomycotina</taxon>
        <taxon>Tremellomycetes</taxon>
        <taxon>Cystofilobasidiales</taxon>
        <taxon>Mrakiaceae</taxon>
        <taxon>Phaffia</taxon>
    </lineage>
</organism>
<dbReference type="GO" id="GO:0000139">
    <property type="term" value="C:Golgi membrane"/>
    <property type="evidence" value="ECO:0007669"/>
    <property type="project" value="UniProtKB-SubCell"/>
</dbReference>
<name>A0A0F7SHA2_PHARH</name>
<evidence type="ECO:0000256" key="2">
    <source>
        <dbReference type="ARBA" id="ARBA00006419"/>
    </source>
</evidence>
<feature type="compositionally biased region" description="Acidic residues" evidence="9">
    <location>
        <begin position="688"/>
        <end position="701"/>
    </location>
</feature>
<feature type="compositionally biased region" description="Low complexity" evidence="9">
    <location>
        <begin position="535"/>
        <end position="558"/>
    </location>
</feature>
<feature type="region of interest" description="Disordered" evidence="9">
    <location>
        <begin position="654"/>
        <end position="735"/>
    </location>
</feature>
<evidence type="ECO:0000313" key="10">
    <source>
        <dbReference type="EMBL" id="CDZ97143.1"/>
    </source>
</evidence>
<evidence type="ECO:0000256" key="9">
    <source>
        <dbReference type="SAM" id="MobiDB-lite"/>
    </source>
</evidence>
<dbReference type="Pfam" id="PF04124">
    <property type="entry name" value="Dor1"/>
    <property type="match status" value="1"/>
</dbReference>
<sequence length="735" mass="81171">MEVQPETQAESDLVSIQEELEQIPGLVELLKDQARAKNILDPEGLFVSKLSHDYLERISNLSLESLHSEPSLIKEESSFVSGELTSLCFREYRTFLTVHQCSSDVSTAFTSFTSSLDSLLDLVPSLEAECHAFATSTKATQAERRKAGFVLEHHDKLQDLLEIPPLLDTCVRNGYYHEAFQLGDHSKSMVDRYGDIPIVLDVGREVEKGLLVMTVQLMGLLREPIKLPALIKSVGFLKRMDVLSEDELQMAFLASRESNFRSQLVGIERERADPVRYVRRYIDLFRENVYDIISHFTTIFLDPRPPSSSTTTTAAASSPSSASSAPFSEPPSVLFAFSQQSLADLFAVLNKYIPSVEDSAALSSLLTQLTYCATSFARIGLDFRSLICQPFERAVLANAEKTLAQAELGLENVIRDSLKASRSPTGWMVSMENLPKVLDLSSAWSSSSSTLSTSHNIPTTGSIHSPPNYLAYFPSLAILCNAHINALNSLRFFAPLSQFEALVKIQAKSLDRSAELIKEYSETALSDVGITSSSSALSPTSHSSTPLPSSLSSTTSPTIGTRNHRRNPSVSAAPSEKEQVQIKKLLRAYGRAFVDGLGPFLQVGLIEGLFGGEMGSTKDALGRWDLLKGGSEERDGQAGLRVWIERLEIELNPKKTEDDRHQSQEQKNKTEELERKTSTVDVPAALTEEPEDVAAQEEEEEPRISVEKSKESRADVGDEDIDQEIQRLESKNEAV</sequence>
<dbReference type="GO" id="GO:0017119">
    <property type="term" value="C:Golgi transport complex"/>
    <property type="evidence" value="ECO:0007669"/>
    <property type="project" value="InterPro"/>
</dbReference>
<dbReference type="GO" id="GO:0015031">
    <property type="term" value="P:protein transport"/>
    <property type="evidence" value="ECO:0007669"/>
    <property type="project" value="UniProtKB-KW"/>
</dbReference>
<dbReference type="InterPro" id="IPR016159">
    <property type="entry name" value="Cullin_repeat-like_dom_sf"/>
</dbReference>
<feature type="compositionally biased region" description="Basic and acidic residues" evidence="9">
    <location>
        <begin position="702"/>
        <end position="716"/>
    </location>
</feature>
<accession>A0A0F7SHA2</accession>
<dbReference type="EMBL" id="LN483167">
    <property type="protein sequence ID" value="CDZ97143.1"/>
    <property type="molecule type" value="Genomic_DNA"/>
</dbReference>
<evidence type="ECO:0000256" key="8">
    <source>
        <dbReference type="ARBA" id="ARBA00031347"/>
    </source>
</evidence>
<feature type="region of interest" description="Disordered" evidence="9">
    <location>
        <begin position="535"/>
        <end position="577"/>
    </location>
</feature>